<reference evidence="1 2" key="1">
    <citation type="journal article" date="2023" name="Life. Sci Alliance">
        <title>Evolutionary insights into 3D genome organization and epigenetic landscape of Vigna mungo.</title>
        <authorList>
            <person name="Junaid A."/>
            <person name="Singh B."/>
            <person name="Bhatia S."/>
        </authorList>
    </citation>
    <scope>NUCLEOTIDE SEQUENCE [LARGE SCALE GENOMIC DNA]</scope>
    <source>
        <strain evidence="1">Urdbean</strain>
    </source>
</reference>
<name>A0AAQ3NM89_VIGMU</name>
<dbReference type="Proteomes" id="UP001374535">
    <property type="component" value="Chromosome 5"/>
</dbReference>
<protein>
    <submittedName>
        <fullName evidence="1">Uncharacterized protein</fullName>
    </submittedName>
</protein>
<proteinExistence type="predicted"/>
<organism evidence="1 2">
    <name type="scientific">Vigna mungo</name>
    <name type="common">Black gram</name>
    <name type="synonym">Phaseolus mungo</name>
    <dbReference type="NCBI Taxonomy" id="3915"/>
    <lineage>
        <taxon>Eukaryota</taxon>
        <taxon>Viridiplantae</taxon>
        <taxon>Streptophyta</taxon>
        <taxon>Embryophyta</taxon>
        <taxon>Tracheophyta</taxon>
        <taxon>Spermatophyta</taxon>
        <taxon>Magnoliopsida</taxon>
        <taxon>eudicotyledons</taxon>
        <taxon>Gunneridae</taxon>
        <taxon>Pentapetalae</taxon>
        <taxon>rosids</taxon>
        <taxon>fabids</taxon>
        <taxon>Fabales</taxon>
        <taxon>Fabaceae</taxon>
        <taxon>Papilionoideae</taxon>
        <taxon>50 kb inversion clade</taxon>
        <taxon>NPAAA clade</taxon>
        <taxon>indigoferoid/millettioid clade</taxon>
        <taxon>Phaseoleae</taxon>
        <taxon>Vigna</taxon>
    </lineage>
</organism>
<keyword evidence="2" id="KW-1185">Reference proteome</keyword>
<gene>
    <name evidence="1" type="ORF">V8G54_015383</name>
</gene>
<evidence type="ECO:0000313" key="2">
    <source>
        <dbReference type="Proteomes" id="UP001374535"/>
    </source>
</evidence>
<dbReference type="EMBL" id="CP144696">
    <property type="protein sequence ID" value="WVZ10853.1"/>
    <property type="molecule type" value="Genomic_DNA"/>
</dbReference>
<evidence type="ECO:0000313" key="1">
    <source>
        <dbReference type="EMBL" id="WVZ10853.1"/>
    </source>
</evidence>
<accession>A0AAQ3NM89</accession>
<sequence length="130" mass="14974">MKWKANPQGVKGCCSRLRVFDGVASSHTEHGWSFFRMDVPCNGSSDRLSSSSYCFYASMEKSKCNRSHSWNNHRLCSGNYHMAVCHKNTIWQGKPGYNWKKCTNACWKPCLYTNWRSCSCYLQHVVASEL</sequence>
<dbReference type="AlphaFoldDB" id="A0AAQ3NM89"/>